<proteinExistence type="predicted"/>
<evidence type="ECO:0000313" key="4">
    <source>
        <dbReference type="Proteomes" id="UP001151760"/>
    </source>
</evidence>
<accession>A0ABQ5FPR1</accession>
<protein>
    <submittedName>
        <fullName evidence="3">Uncharacterized protein</fullName>
    </submittedName>
</protein>
<keyword evidence="1" id="KW-0175">Coiled coil</keyword>
<evidence type="ECO:0000313" key="3">
    <source>
        <dbReference type="EMBL" id="GJT64984.1"/>
    </source>
</evidence>
<name>A0ABQ5FPR1_9ASTR</name>
<reference evidence="3" key="2">
    <citation type="submission" date="2022-01" db="EMBL/GenBank/DDBJ databases">
        <authorList>
            <person name="Yamashiro T."/>
            <person name="Shiraishi A."/>
            <person name="Satake H."/>
            <person name="Nakayama K."/>
        </authorList>
    </citation>
    <scope>NUCLEOTIDE SEQUENCE</scope>
</reference>
<feature type="compositionally biased region" description="Basic and acidic residues" evidence="2">
    <location>
        <begin position="181"/>
        <end position="191"/>
    </location>
</feature>
<feature type="compositionally biased region" description="Basic and acidic residues" evidence="2">
    <location>
        <begin position="151"/>
        <end position="165"/>
    </location>
</feature>
<sequence length="482" mass="53100">MSDVKRVDMGSQAEASSSSKRDMGSYISIMKPSDVKALTHKYKIPRDLRPVAVSSKWTMDRLTDEYIGLYEQYFEFAVQGGLLFSAGLAITWEFPKFRPLFKDPEGNVVTMSEYLRLLFLSGMTIEDGEALTEQNIIPQHTTTPLSADEQVPDKTDSQQRAEASDPKIMATRIKKANAAAKRKDEKNRELKGAGGSEGSSKRRKEKSSDHIPCPTPLRTICGGDNLLEIPAHDSANTTTRLYEEHHDEHSGVLGNRDGNFDDDVDEEIDLEGPDRHVSDTLFGSDGAESSLLHLFLFVLEESTEEPSDHFPEESVIFDGQPYSSGAHTAYGHLSLFMTPPRHQALHEESLETTPRRVLSCCLGRKGSLMATNAEQALRIKELEQKLKSVDEVHSSAMKDLESPLAQKDSALVYAERISGKCSKAGFSEELVFAPKLVRAAEVARSKDTTSKELSRSKTGPSLQDPASKHASGGSKAPPSKKT</sequence>
<feature type="region of interest" description="Disordered" evidence="2">
    <location>
        <begin position="141"/>
        <end position="217"/>
    </location>
</feature>
<dbReference type="EMBL" id="BQNB010017593">
    <property type="protein sequence ID" value="GJT64984.1"/>
    <property type="molecule type" value="Genomic_DNA"/>
</dbReference>
<feature type="region of interest" description="Disordered" evidence="2">
    <location>
        <begin position="440"/>
        <end position="482"/>
    </location>
</feature>
<comment type="caution">
    <text evidence="3">The sequence shown here is derived from an EMBL/GenBank/DDBJ whole genome shotgun (WGS) entry which is preliminary data.</text>
</comment>
<gene>
    <name evidence="3" type="ORF">Tco_1016464</name>
</gene>
<evidence type="ECO:0000256" key="2">
    <source>
        <dbReference type="SAM" id="MobiDB-lite"/>
    </source>
</evidence>
<reference evidence="3" key="1">
    <citation type="journal article" date="2022" name="Int. J. Mol. Sci.">
        <title>Draft Genome of Tanacetum Coccineum: Genomic Comparison of Closely Related Tanacetum-Family Plants.</title>
        <authorList>
            <person name="Yamashiro T."/>
            <person name="Shiraishi A."/>
            <person name="Nakayama K."/>
            <person name="Satake H."/>
        </authorList>
    </citation>
    <scope>NUCLEOTIDE SEQUENCE</scope>
</reference>
<keyword evidence="4" id="KW-1185">Reference proteome</keyword>
<evidence type="ECO:0000256" key="1">
    <source>
        <dbReference type="SAM" id="Coils"/>
    </source>
</evidence>
<feature type="coiled-coil region" evidence="1">
    <location>
        <begin position="372"/>
        <end position="399"/>
    </location>
</feature>
<dbReference type="Proteomes" id="UP001151760">
    <property type="component" value="Unassembled WGS sequence"/>
</dbReference>
<feature type="compositionally biased region" description="Basic and acidic residues" evidence="2">
    <location>
        <begin position="441"/>
        <end position="455"/>
    </location>
</feature>
<organism evidence="3 4">
    <name type="scientific">Tanacetum coccineum</name>
    <dbReference type="NCBI Taxonomy" id="301880"/>
    <lineage>
        <taxon>Eukaryota</taxon>
        <taxon>Viridiplantae</taxon>
        <taxon>Streptophyta</taxon>
        <taxon>Embryophyta</taxon>
        <taxon>Tracheophyta</taxon>
        <taxon>Spermatophyta</taxon>
        <taxon>Magnoliopsida</taxon>
        <taxon>eudicotyledons</taxon>
        <taxon>Gunneridae</taxon>
        <taxon>Pentapetalae</taxon>
        <taxon>asterids</taxon>
        <taxon>campanulids</taxon>
        <taxon>Asterales</taxon>
        <taxon>Asteraceae</taxon>
        <taxon>Asteroideae</taxon>
        <taxon>Anthemideae</taxon>
        <taxon>Anthemidinae</taxon>
        <taxon>Tanacetum</taxon>
    </lineage>
</organism>